<evidence type="ECO:0000313" key="8">
    <source>
        <dbReference type="Proteomes" id="UP001523369"/>
    </source>
</evidence>
<keyword evidence="8" id="KW-1185">Reference proteome</keyword>
<dbReference type="InterPro" id="IPR013249">
    <property type="entry name" value="RNA_pol_sigma70_r4_t2"/>
</dbReference>
<dbReference type="PANTHER" id="PTHR43133:SF50">
    <property type="entry name" value="ECF RNA POLYMERASE SIGMA FACTOR SIGM"/>
    <property type="match status" value="1"/>
</dbReference>
<dbReference type="InterPro" id="IPR013325">
    <property type="entry name" value="RNA_pol_sigma_r2"/>
</dbReference>
<dbReference type="Proteomes" id="UP001523369">
    <property type="component" value="Unassembled WGS sequence"/>
</dbReference>
<comment type="similarity">
    <text evidence="1">Belongs to the sigma-70 factor family. ECF subfamily.</text>
</comment>
<evidence type="ECO:0000256" key="5">
    <source>
        <dbReference type="ARBA" id="ARBA00023163"/>
    </source>
</evidence>
<comment type="caution">
    <text evidence="7">The sequence shown here is derived from an EMBL/GenBank/DDBJ whole genome shotgun (WGS) entry which is preliminary data.</text>
</comment>
<dbReference type="NCBIfam" id="TIGR02937">
    <property type="entry name" value="sigma70-ECF"/>
    <property type="match status" value="1"/>
</dbReference>
<keyword evidence="4" id="KW-0238">DNA-binding</keyword>
<feature type="domain" description="RNA polymerase sigma factor 70 region 4 type 2" evidence="6">
    <location>
        <begin position="101"/>
        <end position="152"/>
    </location>
</feature>
<dbReference type="SUPFAM" id="SSF88946">
    <property type="entry name" value="Sigma2 domain of RNA polymerase sigma factors"/>
    <property type="match status" value="1"/>
</dbReference>
<dbReference type="SUPFAM" id="SSF88659">
    <property type="entry name" value="Sigma3 and sigma4 domains of RNA polymerase sigma factors"/>
    <property type="match status" value="1"/>
</dbReference>
<evidence type="ECO:0000256" key="4">
    <source>
        <dbReference type="ARBA" id="ARBA00023125"/>
    </source>
</evidence>
<name>A0ABT1DSC5_9ACTN</name>
<dbReference type="NCBIfam" id="TIGR02983">
    <property type="entry name" value="SigE-fam_strep"/>
    <property type="match status" value="1"/>
</dbReference>
<keyword evidence="5" id="KW-0804">Transcription</keyword>
<accession>A0ABT1DSC5</accession>
<dbReference type="Gene3D" id="1.10.10.10">
    <property type="entry name" value="Winged helix-like DNA-binding domain superfamily/Winged helix DNA-binding domain"/>
    <property type="match status" value="1"/>
</dbReference>
<evidence type="ECO:0000259" key="6">
    <source>
        <dbReference type="Pfam" id="PF08281"/>
    </source>
</evidence>
<dbReference type="InterPro" id="IPR036388">
    <property type="entry name" value="WH-like_DNA-bd_sf"/>
</dbReference>
<evidence type="ECO:0000256" key="3">
    <source>
        <dbReference type="ARBA" id="ARBA00023082"/>
    </source>
</evidence>
<evidence type="ECO:0000256" key="2">
    <source>
        <dbReference type="ARBA" id="ARBA00023015"/>
    </source>
</evidence>
<evidence type="ECO:0000256" key="1">
    <source>
        <dbReference type="ARBA" id="ARBA00010641"/>
    </source>
</evidence>
<dbReference type="InterPro" id="IPR039425">
    <property type="entry name" value="RNA_pol_sigma-70-like"/>
</dbReference>
<dbReference type="InterPro" id="IPR014325">
    <property type="entry name" value="RNA_pol_sigma-E_actinobac"/>
</dbReference>
<evidence type="ECO:0000313" key="7">
    <source>
        <dbReference type="EMBL" id="MCO8273739.1"/>
    </source>
</evidence>
<dbReference type="Pfam" id="PF08281">
    <property type="entry name" value="Sigma70_r4_2"/>
    <property type="match status" value="1"/>
</dbReference>
<organism evidence="7 8">
    <name type="scientific">Paractinoplanes aksuensis</name>
    <dbReference type="NCBI Taxonomy" id="2939490"/>
    <lineage>
        <taxon>Bacteria</taxon>
        <taxon>Bacillati</taxon>
        <taxon>Actinomycetota</taxon>
        <taxon>Actinomycetes</taxon>
        <taxon>Micromonosporales</taxon>
        <taxon>Micromonosporaceae</taxon>
        <taxon>Paractinoplanes</taxon>
    </lineage>
</organism>
<dbReference type="InterPro" id="IPR013324">
    <property type="entry name" value="RNA_pol_sigma_r3/r4-like"/>
</dbReference>
<dbReference type="InterPro" id="IPR014284">
    <property type="entry name" value="RNA_pol_sigma-70_dom"/>
</dbReference>
<dbReference type="RefSeq" id="WP_253239819.1">
    <property type="nucleotide sequence ID" value="NZ_JAMYJR010000027.1"/>
</dbReference>
<keyword evidence="2" id="KW-0805">Transcription regulation</keyword>
<dbReference type="EMBL" id="JAMYJR010000027">
    <property type="protein sequence ID" value="MCO8273739.1"/>
    <property type="molecule type" value="Genomic_DNA"/>
</dbReference>
<dbReference type="CDD" id="cd06171">
    <property type="entry name" value="Sigma70_r4"/>
    <property type="match status" value="1"/>
</dbReference>
<proteinExistence type="inferred from homology"/>
<gene>
    <name evidence="7" type="ORF">M1L60_24385</name>
</gene>
<protein>
    <submittedName>
        <fullName evidence="7">SigE family RNA polymerase sigma factor</fullName>
    </submittedName>
</protein>
<dbReference type="PANTHER" id="PTHR43133">
    <property type="entry name" value="RNA POLYMERASE ECF-TYPE SIGMA FACTO"/>
    <property type="match status" value="1"/>
</dbReference>
<reference evidence="7 8" key="1">
    <citation type="submission" date="2022-06" db="EMBL/GenBank/DDBJ databases">
        <title>New Species of the Genus Actinoplanes, ActinopZanes ferrugineus.</title>
        <authorList>
            <person name="Ding P."/>
        </authorList>
    </citation>
    <scope>NUCLEOTIDE SEQUENCE [LARGE SCALE GENOMIC DNA]</scope>
    <source>
        <strain evidence="7 8">TRM88003</strain>
    </source>
</reference>
<keyword evidence="3" id="KW-0731">Sigma factor</keyword>
<sequence>MDAESEEGFREFVQARFAPLRALAYVTCGDWQAAEDAVSGALSRLYLKWDKVATPEAYARKAVIRAAIGEKRRPWRREHAVGEAFPDVVAPDRSGDVDERLRLRAALRRVPPRQRAALVLRYIEGLSLDETAEVLGCAPGTVKSQTSRGLDTLRAVLAAEITEKGAGHVVSDRGRA</sequence>
<dbReference type="Gene3D" id="1.10.1740.10">
    <property type="match status" value="1"/>
</dbReference>